<dbReference type="Pfam" id="PF13427">
    <property type="entry name" value="AadA_C"/>
    <property type="match status" value="1"/>
</dbReference>
<organism evidence="3 4">
    <name type="scientific">Paenibacillus azoreducens</name>
    <dbReference type="NCBI Taxonomy" id="116718"/>
    <lineage>
        <taxon>Bacteria</taxon>
        <taxon>Bacillati</taxon>
        <taxon>Bacillota</taxon>
        <taxon>Bacilli</taxon>
        <taxon>Bacillales</taxon>
        <taxon>Paenibacillaceae</taxon>
        <taxon>Paenibacillus</taxon>
    </lineage>
</organism>
<dbReference type="SUPFAM" id="SSF81301">
    <property type="entry name" value="Nucleotidyltransferase"/>
    <property type="match status" value="1"/>
</dbReference>
<dbReference type="InterPro" id="IPR043519">
    <property type="entry name" value="NT_sf"/>
</dbReference>
<dbReference type="EMBL" id="BORT01000012">
    <property type="protein sequence ID" value="GIO48299.1"/>
    <property type="molecule type" value="Genomic_DNA"/>
</dbReference>
<evidence type="ECO:0000313" key="3">
    <source>
        <dbReference type="EMBL" id="GIO48299.1"/>
    </source>
</evidence>
<comment type="caution">
    <text evidence="3">The sequence shown here is derived from an EMBL/GenBank/DDBJ whole genome shotgun (WGS) entry which is preliminary data.</text>
</comment>
<feature type="domain" description="Adenylyltransferase AadA C-terminal" evidence="2">
    <location>
        <begin position="144"/>
        <end position="235"/>
    </location>
</feature>
<evidence type="ECO:0000256" key="1">
    <source>
        <dbReference type="ARBA" id="ARBA00022679"/>
    </source>
</evidence>
<evidence type="ECO:0000259" key="2">
    <source>
        <dbReference type="Pfam" id="PF13427"/>
    </source>
</evidence>
<dbReference type="InterPro" id="IPR025184">
    <property type="entry name" value="AadA_C"/>
</dbReference>
<dbReference type="GO" id="GO:0016740">
    <property type="term" value="F:transferase activity"/>
    <property type="evidence" value="ECO:0007669"/>
    <property type="project" value="UniProtKB-KW"/>
</dbReference>
<dbReference type="Proteomes" id="UP000682811">
    <property type="component" value="Unassembled WGS sequence"/>
</dbReference>
<dbReference type="RefSeq" id="WP_212978975.1">
    <property type="nucleotide sequence ID" value="NZ_AP025343.1"/>
</dbReference>
<accession>A0A919YD80</accession>
<gene>
    <name evidence="3" type="ORF">J34TS1_30640</name>
</gene>
<name>A0A919YD80_9BACL</name>
<keyword evidence="4" id="KW-1185">Reference proteome</keyword>
<keyword evidence="1" id="KW-0808">Transferase</keyword>
<sequence length="262" mass="30681">MIKDFQDEKLNQTLSLFLKDMQLILNGQLISVYIYGSALYNDLCPGYGDLDFLVILRNDLASCEVEKLIKQRIFYRTEYPDLYNYMLEGAFLPLRLIQGETGRALWWGSKGEKVWEENQLDKFTMYTIKNHGLLLFGESQYHMLPLISKEEINQFLIDFVSCMREHGKGGSIHSIDWLLLTSKFMCWLSSGEILSKSQAADWGLKHLKNSWKEHLLKSKELRKDTSKVRMPEYSEWLNKLDSVIIEASNDLDEQLRESRNFL</sequence>
<dbReference type="AlphaFoldDB" id="A0A919YD80"/>
<evidence type="ECO:0000313" key="4">
    <source>
        <dbReference type="Proteomes" id="UP000682811"/>
    </source>
</evidence>
<reference evidence="3 4" key="1">
    <citation type="submission" date="2021-03" db="EMBL/GenBank/DDBJ databases">
        <title>Antimicrobial resistance genes in bacteria isolated from Japanese honey, and their potential for conferring macrolide and lincosamide resistance in the American foulbrood pathogen Paenibacillus larvae.</title>
        <authorList>
            <person name="Okamoto M."/>
            <person name="Kumagai M."/>
            <person name="Kanamori H."/>
            <person name="Takamatsu D."/>
        </authorList>
    </citation>
    <scope>NUCLEOTIDE SEQUENCE [LARGE SCALE GENOMIC DNA]</scope>
    <source>
        <strain evidence="3 4">J34TS1</strain>
    </source>
</reference>
<proteinExistence type="predicted"/>
<protein>
    <recommendedName>
        <fullName evidence="2">Adenylyltransferase AadA C-terminal domain-containing protein</fullName>
    </recommendedName>
</protein>